<evidence type="ECO:0000313" key="1">
    <source>
        <dbReference type="EMBL" id="KAH7860142.1"/>
    </source>
</evidence>
<organism evidence="1 2">
    <name type="scientific">Vaccinium darrowii</name>
    <dbReference type="NCBI Taxonomy" id="229202"/>
    <lineage>
        <taxon>Eukaryota</taxon>
        <taxon>Viridiplantae</taxon>
        <taxon>Streptophyta</taxon>
        <taxon>Embryophyta</taxon>
        <taxon>Tracheophyta</taxon>
        <taxon>Spermatophyta</taxon>
        <taxon>Magnoliopsida</taxon>
        <taxon>eudicotyledons</taxon>
        <taxon>Gunneridae</taxon>
        <taxon>Pentapetalae</taxon>
        <taxon>asterids</taxon>
        <taxon>Ericales</taxon>
        <taxon>Ericaceae</taxon>
        <taxon>Vaccinioideae</taxon>
        <taxon>Vaccinieae</taxon>
        <taxon>Vaccinium</taxon>
    </lineage>
</organism>
<accession>A0ACB7Z5B2</accession>
<comment type="caution">
    <text evidence="1">The sequence shown here is derived from an EMBL/GenBank/DDBJ whole genome shotgun (WGS) entry which is preliminary data.</text>
</comment>
<protein>
    <submittedName>
        <fullName evidence="1">Uncharacterized protein</fullName>
    </submittedName>
</protein>
<dbReference type="Proteomes" id="UP000828048">
    <property type="component" value="Chromosome 4"/>
</dbReference>
<keyword evidence="2" id="KW-1185">Reference proteome</keyword>
<dbReference type="EMBL" id="CM037154">
    <property type="protein sequence ID" value="KAH7860142.1"/>
    <property type="molecule type" value="Genomic_DNA"/>
</dbReference>
<reference evidence="1 2" key="1">
    <citation type="journal article" date="2021" name="Hortic Res">
        <title>High-quality reference genome and annotation aids understanding of berry development for evergreen blueberry (Vaccinium darrowii).</title>
        <authorList>
            <person name="Yu J."/>
            <person name="Hulse-Kemp A.M."/>
            <person name="Babiker E."/>
            <person name="Staton M."/>
        </authorList>
    </citation>
    <scope>NUCLEOTIDE SEQUENCE [LARGE SCALE GENOMIC DNA]</scope>
    <source>
        <strain evidence="2">cv. NJ 8807/NJ 8810</strain>
        <tissue evidence="1">Young leaf</tissue>
    </source>
</reference>
<sequence length="732" mass="84947">MNRRQSTELSGPSVQNYWREWLPRGLILLSLTCQIVLAMLGNRRKYIDKIWVRSIVWLAYILADSVATMAIGVLSDDTRQIYRSGDSNSLASEYEFTAFWGPFLLLHMGGMDTITAYSLEDNELWLRHCFTIVTQSVTTVYVLFMSWSTLSRLSPLFMVVFYVGLVKYCERVWALFSASEKRFRGSIPQIQTSESKIEEEYKLKHSEGYQVTTHQVPEFEVPVFDHSNPNSEDAEILMAYRFLEMVKRLFADLILGFQDRDASRAFFQRDELNADKALKIIEIELGLIYDIMYTKATVVYSAWGIANRIIGSFLILGVLVMVSLDKALVGKNSSVIDMTLVLLVAALLLDLFAFGELFLSDQTAHWLITHNRTTALGTINRIRTMLPTNWGRTRKRWSKTVGQLSLLSFCLARKKKPLFGIRILKLLGIEEIAEFYMYKTPPAPLYMDGKIFDHIKCVWPLTEQYGPDTDLKAMYGLRGCRELRTHNRTDLEWSVKMEFELSVLVWHLATEICYRVDHRRGEQYFSDTLPNLLDRGKGISQYMLYLLVEHPNMLPIGIGQIRFRDLYSDLGDFIEKYLPTPLNDVTEESALDMLMEMVKDENMLVGEGNRSNFVIFHGCKLASQLQKEQVQEEKLLEQLLEREEETMEQEEKIQELENKVLEQQKKKWNMMFYVWIEILGHAASQCKGRHHAQQLRRGGEYITHLWLLMAHFGLTHHFQIPRSRAISEAVLR</sequence>
<proteinExistence type="predicted"/>
<name>A0ACB7Z5B2_9ERIC</name>
<gene>
    <name evidence="1" type="ORF">Vadar_009900</name>
</gene>
<evidence type="ECO:0000313" key="2">
    <source>
        <dbReference type="Proteomes" id="UP000828048"/>
    </source>
</evidence>